<evidence type="ECO:0000313" key="2">
    <source>
        <dbReference type="EMBL" id="PXX73673.1"/>
    </source>
</evidence>
<gene>
    <name evidence="2" type="ORF">DFR34_1393</name>
</gene>
<dbReference type="Proteomes" id="UP000247555">
    <property type="component" value="Unassembled WGS sequence"/>
</dbReference>
<dbReference type="EMBL" id="QJKI01000039">
    <property type="protein sequence ID" value="PXX73673.1"/>
    <property type="molecule type" value="Genomic_DNA"/>
</dbReference>
<feature type="compositionally biased region" description="Basic and acidic residues" evidence="1">
    <location>
        <begin position="102"/>
        <end position="122"/>
    </location>
</feature>
<comment type="caution">
    <text evidence="2">The sequence shown here is derived from an EMBL/GenBank/DDBJ whole genome shotgun (WGS) entry which is preliminary data.</text>
</comment>
<dbReference type="RefSeq" id="WP_146215191.1">
    <property type="nucleotide sequence ID" value="NZ_QJKI01000039.1"/>
</dbReference>
<dbReference type="AlphaFoldDB" id="A0A318KQI3"/>
<reference evidence="2 3" key="1">
    <citation type="submission" date="2018-05" db="EMBL/GenBank/DDBJ databases">
        <title>Genomic Encyclopedia of Type Strains, Phase IV (KMG-IV): sequencing the most valuable type-strain genomes for metagenomic binning, comparative biology and taxonomic classification.</title>
        <authorList>
            <person name="Goeker M."/>
        </authorList>
    </citation>
    <scope>NUCLEOTIDE SEQUENCE [LARGE SCALE GENOMIC DNA]</scope>
    <source>
        <strain evidence="2 3">DSM 29661</strain>
    </source>
</reference>
<name>A0A318KQI3_9NEIS</name>
<evidence type="ECO:0000313" key="3">
    <source>
        <dbReference type="Proteomes" id="UP000247555"/>
    </source>
</evidence>
<sequence length="122" mass="13515">MDAHEFLKKVAPAAQRSRLAPFWNDIATLRENDCTLEQVRAFLAANGVQISIAGLSKYIKRREEGKAQPSRSTPAAAAAPQVQAPTESGQTAETRRITNPADIRKARNREINLEDFSNPEKE</sequence>
<protein>
    <submittedName>
        <fullName evidence="2">Uncharacterized protein</fullName>
    </submittedName>
</protein>
<proteinExistence type="predicted"/>
<dbReference type="OrthoDB" id="8607300at2"/>
<evidence type="ECO:0000256" key="1">
    <source>
        <dbReference type="SAM" id="MobiDB-lite"/>
    </source>
</evidence>
<organism evidence="2 3">
    <name type="scientific">Rivihabitans pingtungensis</name>
    <dbReference type="NCBI Taxonomy" id="1054498"/>
    <lineage>
        <taxon>Bacteria</taxon>
        <taxon>Pseudomonadati</taxon>
        <taxon>Pseudomonadota</taxon>
        <taxon>Betaproteobacteria</taxon>
        <taxon>Neisseriales</taxon>
        <taxon>Aquaspirillaceae</taxon>
        <taxon>Rivihabitans</taxon>
    </lineage>
</organism>
<feature type="compositionally biased region" description="Low complexity" evidence="1">
    <location>
        <begin position="67"/>
        <end position="86"/>
    </location>
</feature>
<keyword evidence="3" id="KW-1185">Reference proteome</keyword>
<accession>A0A318KQI3</accession>
<feature type="region of interest" description="Disordered" evidence="1">
    <location>
        <begin position="62"/>
        <end position="122"/>
    </location>
</feature>